<dbReference type="GO" id="GO:0009247">
    <property type="term" value="P:glycolipid biosynthetic process"/>
    <property type="evidence" value="ECO:0007669"/>
    <property type="project" value="TreeGrafter"/>
</dbReference>
<dbReference type="AlphaFoldDB" id="A0AAJ6B053"/>
<comment type="similarity">
    <text evidence="2">Belongs to the glycosyltransferase 2 family.</text>
</comment>
<evidence type="ECO:0000259" key="9">
    <source>
        <dbReference type="Pfam" id="PF00535"/>
    </source>
</evidence>
<dbReference type="SUPFAM" id="SSF53448">
    <property type="entry name" value="Nucleotide-diphospho-sugar transferases"/>
    <property type="match status" value="1"/>
</dbReference>
<feature type="transmembrane region" description="Helical" evidence="8">
    <location>
        <begin position="259"/>
        <end position="279"/>
    </location>
</feature>
<dbReference type="InterPro" id="IPR029044">
    <property type="entry name" value="Nucleotide-diphossugar_trans"/>
</dbReference>
<keyword evidence="5 8" id="KW-0812">Transmembrane</keyword>
<protein>
    <submittedName>
        <fullName evidence="11">Glycosyltransferase family 2 protein</fullName>
    </submittedName>
</protein>
<feature type="domain" description="Glycosyltransferase 2-like" evidence="9">
    <location>
        <begin position="24"/>
        <end position="186"/>
    </location>
</feature>
<accession>A0AAJ6B053</accession>
<name>A0AAJ6B053_9HYPH</name>
<keyword evidence="3" id="KW-0328">Glycosyltransferase</keyword>
<sequence length="379" mass="40332">MSIDQSSSLLVEQTSSFHPPQLAVIVPSYNERDNIELLYEKVAIALGSTPWEMIVVDDDSPDGTADLVNELSRVYANIRCLRRFGRRGLASACVEGMAVTGAPYVAVIDGDLQHDEAILPTMLAKAQAGADLVVGSRFAEGGSAGDGLSATRLSGSNFANRLAGMIAGQAVSDPMSGFFLMRREAALKAAPKLSSDGFKILIDMIVTSAKIGMPLKIAEVGYTFRQRHAGESKMSPLVVIQYLGLWLSKMTGGALPPSFLMFGLVGGTGVVVHLAMLALMTSVLAQGFVVSQIVATLTAMAWNFVLNNNLTYADRKLRGPKLITGFISFCAICALGGIANISVANAIYQFDHQTFVAGLSGAIMSSVFNYAVTRAFTWK</sequence>
<feature type="transmembrane region" description="Helical" evidence="8">
    <location>
        <begin position="354"/>
        <end position="372"/>
    </location>
</feature>
<dbReference type="GO" id="GO:0000271">
    <property type="term" value="P:polysaccharide biosynthetic process"/>
    <property type="evidence" value="ECO:0007669"/>
    <property type="project" value="InterPro"/>
</dbReference>
<evidence type="ECO:0000256" key="2">
    <source>
        <dbReference type="ARBA" id="ARBA00006739"/>
    </source>
</evidence>
<keyword evidence="6 8" id="KW-1133">Transmembrane helix</keyword>
<dbReference type="Pfam" id="PF04138">
    <property type="entry name" value="GtrA_DPMS_TM"/>
    <property type="match status" value="1"/>
</dbReference>
<evidence type="ECO:0000256" key="8">
    <source>
        <dbReference type="SAM" id="Phobius"/>
    </source>
</evidence>
<evidence type="ECO:0000259" key="10">
    <source>
        <dbReference type="Pfam" id="PF04138"/>
    </source>
</evidence>
<dbReference type="Gene3D" id="3.90.550.10">
    <property type="entry name" value="Spore Coat Polysaccharide Biosynthesis Protein SpsA, Chain A"/>
    <property type="match status" value="1"/>
</dbReference>
<dbReference type="CDD" id="cd06442">
    <property type="entry name" value="DPM1_like"/>
    <property type="match status" value="1"/>
</dbReference>
<feature type="domain" description="GtrA/DPMS transmembrane" evidence="10">
    <location>
        <begin position="262"/>
        <end position="378"/>
    </location>
</feature>
<organism evidence="11 12">
    <name type="scientific">Candidatus Devosia phytovorans</name>
    <dbReference type="NCBI Taxonomy" id="3121372"/>
    <lineage>
        <taxon>Bacteria</taxon>
        <taxon>Pseudomonadati</taxon>
        <taxon>Pseudomonadota</taxon>
        <taxon>Alphaproteobacteria</taxon>
        <taxon>Hyphomicrobiales</taxon>
        <taxon>Devosiaceae</taxon>
        <taxon>Devosia</taxon>
    </lineage>
</organism>
<evidence type="ECO:0000313" key="11">
    <source>
        <dbReference type="EMBL" id="WEK04837.1"/>
    </source>
</evidence>
<dbReference type="PANTHER" id="PTHR43398">
    <property type="entry name" value="DOLICHOL-PHOSPHATE MANNOSYLTRANSFERASE SUBUNIT 1"/>
    <property type="match status" value="1"/>
</dbReference>
<evidence type="ECO:0000256" key="4">
    <source>
        <dbReference type="ARBA" id="ARBA00022679"/>
    </source>
</evidence>
<evidence type="ECO:0000256" key="5">
    <source>
        <dbReference type="ARBA" id="ARBA00022692"/>
    </source>
</evidence>
<evidence type="ECO:0000256" key="7">
    <source>
        <dbReference type="ARBA" id="ARBA00023136"/>
    </source>
</evidence>
<dbReference type="EMBL" id="CP119312">
    <property type="protein sequence ID" value="WEK04837.1"/>
    <property type="molecule type" value="Genomic_DNA"/>
</dbReference>
<dbReference type="PANTHER" id="PTHR43398:SF1">
    <property type="entry name" value="DOLICHOL-PHOSPHATE MANNOSYLTRANSFERASE SUBUNIT 1"/>
    <property type="match status" value="1"/>
</dbReference>
<proteinExistence type="inferred from homology"/>
<reference evidence="11" key="1">
    <citation type="submission" date="2023-03" db="EMBL/GenBank/DDBJ databases">
        <title>Andean soil-derived lignocellulolytic bacterial consortium as a source of novel taxa and putative plastic-active enzymes.</title>
        <authorList>
            <person name="Diaz-Garcia L."/>
            <person name="Chuvochina M."/>
            <person name="Feuerriegel G."/>
            <person name="Bunk B."/>
            <person name="Sproer C."/>
            <person name="Streit W.R."/>
            <person name="Rodriguez L.M."/>
            <person name="Overmann J."/>
            <person name="Jimenez D.J."/>
        </authorList>
    </citation>
    <scope>NUCLEOTIDE SEQUENCE</scope>
    <source>
        <strain evidence="11">MAG 4196</strain>
    </source>
</reference>
<dbReference type="Pfam" id="PF00535">
    <property type="entry name" value="Glycos_transf_2"/>
    <property type="match status" value="1"/>
</dbReference>
<dbReference type="InterPro" id="IPR039528">
    <property type="entry name" value="DPM1-like"/>
</dbReference>
<gene>
    <name evidence="11" type="ORF">P0Y65_00845</name>
</gene>
<feature type="transmembrane region" description="Helical" evidence="8">
    <location>
        <begin position="285"/>
        <end position="305"/>
    </location>
</feature>
<evidence type="ECO:0000256" key="1">
    <source>
        <dbReference type="ARBA" id="ARBA00004141"/>
    </source>
</evidence>
<dbReference type="InterPro" id="IPR001173">
    <property type="entry name" value="Glyco_trans_2-like"/>
</dbReference>
<keyword evidence="4" id="KW-0808">Transferase</keyword>
<dbReference type="InterPro" id="IPR007267">
    <property type="entry name" value="GtrA_DPMS_TM"/>
</dbReference>
<comment type="subcellular location">
    <subcellularLocation>
        <location evidence="1">Membrane</location>
        <topology evidence="1">Multi-pass membrane protein</topology>
    </subcellularLocation>
</comment>
<feature type="transmembrane region" description="Helical" evidence="8">
    <location>
        <begin position="326"/>
        <end position="348"/>
    </location>
</feature>
<evidence type="ECO:0000313" key="12">
    <source>
        <dbReference type="Proteomes" id="UP001217476"/>
    </source>
</evidence>
<evidence type="ECO:0000256" key="3">
    <source>
        <dbReference type="ARBA" id="ARBA00022676"/>
    </source>
</evidence>
<keyword evidence="7 8" id="KW-0472">Membrane</keyword>
<dbReference type="GO" id="GO:0004582">
    <property type="term" value="F:dolichyl-phosphate beta-D-mannosyltransferase activity"/>
    <property type="evidence" value="ECO:0007669"/>
    <property type="project" value="InterPro"/>
</dbReference>
<dbReference type="GO" id="GO:0016020">
    <property type="term" value="C:membrane"/>
    <property type="evidence" value="ECO:0007669"/>
    <property type="project" value="UniProtKB-SubCell"/>
</dbReference>
<evidence type="ECO:0000256" key="6">
    <source>
        <dbReference type="ARBA" id="ARBA00022989"/>
    </source>
</evidence>
<dbReference type="Proteomes" id="UP001217476">
    <property type="component" value="Chromosome"/>
</dbReference>